<dbReference type="RefSeq" id="WP_014056661.1">
    <property type="nucleotide sequence ID" value="NC_015957.1"/>
</dbReference>
<evidence type="ECO:0000313" key="3">
    <source>
        <dbReference type="Proteomes" id="UP000008703"/>
    </source>
</evidence>
<reference evidence="2" key="1">
    <citation type="submission" date="2011-08" db="EMBL/GenBank/DDBJ databases">
        <title>Complete sequence of chromosome of Streptomyces violaceusniger Tu 4113.</title>
        <authorList>
            <consortium name="US DOE Joint Genome Institute"/>
            <person name="Lucas S."/>
            <person name="Han J."/>
            <person name="Lapidus A."/>
            <person name="Cheng J.-F."/>
            <person name="Goodwin L."/>
            <person name="Pitluck S."/>
            <person name="Peters L."/>
            <person name="Ivanova N."/>
            <person name="Daligault H."/>
            <person name="Detter J.C."/>
            <person name="Han C."/>
            <person name="Tapia R."/>
            <person name="Land M."/>
            <person name="Hauser L."/>
            <person name="Kyrpides N."/>
            <person name="Ivanova N."/>
            <person name="Pagani I."/>
            <person name="Hagen A."/>
            <person name="Katz L."/>
            <person name="Fiedler H.-P."/>
            <person name="Keasling J."/>
            <person name="Fortman J."/>
            <person name="Woyke T."/>
        </authorList>
    </citation>
    <scope>NUCLEOTIDE SEQUENCE [LARGE SCALE GENOMIC DNA]</scope>
    <source>
        <strain evidence="2">Tu 4113</strain>
    </source>
</reference>
<accession>G2NZC0</accession>
<dbReference type="AlphaFoldDB" id="G2NZC0"/>
<dbReference type="EMBL" id="CP002994">
    <property type="protein sequence ID" value="AEM83163.1"/>
    <property type="molecule type" value="Genomic_DNA"/>
</dbReference>
<proteinExistence type="predicted"/>
<gene>
    <name evidence="2" type="ORF">Strvi_3490</name>
</gene>
<evidence type="ECO:0000313" key="2">
    <source>
        <dbReference type="EMBL" id="AEM83163.1"/>
    </source>
</evidence>
<evidence type="ECO:0000256" key="1">
    <source>
        <dbReference type="SAM" id="MobiDB-lite"/>
    </source>
</evidence>
<protein>
    <submittedName>
        <fullName evidence="2">Uncharacterized protein</fullName>
    </submittedName>
</protein>
<dbReference type="eggNOG" id="ENOG5030T3K">
    <property type="taxonomic scope" value="Bacteria"/>
</dbReference>
<dbReference type="HOGENOM" id="CLU_3141334_0_0_11"/>
<feature type="region of interest" description="Disordered" evidence="1">
    <location>
        <begin position="23"/>
        <end position="50"/>
    </location>
</feature>
<dbReference type="KEGG" id="svl:Strvi_3490"/>
<name>G2NZC0_STRV4</name>
<dbReference type="Proteomes" id="UP000008703">
    <property type="component" value="Chromosome"/>
</dbReference>
<sequence length="50" mass="5863">MARMEWIDPRYADLVAAMRKAQAETSRQAPPDNWPIRGFIIPDVDRRPPR</sequence>
<keyword evidence="3" id="KW-1185">Reference proteome</keyword>
<organism evidence="2 3">
    <name type="scientific">Streptomyces violaceusniger (strain Tu 4113)</name>
    <dbReference type="NCBI Taxonomy" id="653045"/>
    <lineage>
        <taxon>Bacteria</taxon>
        <taxon>Bacillati</taxon>
        <taxon>Actinomycetota</taxon>
        <taxon>Actinomycetes</taxon>
        <taxon>Kitasatosporales</taxon>
        <taxon>Streptomycetaceae</taxon>
        <taxon>Streptomyces</taxon>
        <taxon>Streptomyces violaceusniger group</taxon>
    </lineage>
</organism>